<evidence type="ECO:0000313" key="1">
    <source>
        <dbReference type="EMBL" id="KAG8188403.1"/>
    </source>
</evidence>
<dbReference type="AlphaFoldDB" id="A0AAV6UX78"/>
<name>A0AAV6UX78_9ARAC</name>
<accession>A0AAV6UX78</accession>
<organism evidence="1 2">
    <name type="scientific">Oedothorax gibbosus</name>
    <dbReference type="NCBI Taxonomy" id="931172"/>
    <lineage>
        <taxon>Eukaryota</taxon>
        <taxon>Metazoa</taxon>
        <taxon>Ecdysozoa</taxon>
        <taxon>Arthropoda</taxon>
        <taxon>Chelicerata</taxon>
        <taxon>Arachnida</taxon>
        <taxon>Araneae</taxon>
        <taxon>Araneomorphae</taxon>
        <taxon>Entelegynae</taxon>
        <taxon>Araneoidea</taxon>
        <taxon>Linyphiidae</taxon>
        <taxon>Erigoninae</taxon>
        <taxon>Oedothorax</taxon>
    </lineage>
</organism>
<evidence type="ECO:0000313" key="2">
    <source>
        <dbReference type="Proteomes" id="UP000827092"/>
    </source>
</evidence>
<gene>
    <name evidence="1" type="ORF">JTE90_019304</name>
</gene>
<reference evidence="1 2" key="1">
    <citation type="journal article" date="2022" name="Nat. Ecol. Evol.">
        <title>A masculinizing supergene underlies an exaggerated male reproductive morph in a spider.</title>
        <authorList>
            <person name="Hendrickx F."/>
            <person name="De Corte Z."/>
            <person name="Sonet G."/>
            <person name="Van Belleghem S.M."/>
            <person name="Kostlbacher S."/>
            <person name="Vangestel C."/>
        </authorList>
    </citation>
    <scope>NUCLEOTIDE SEQUENCE [LARGE SCALE GENOMIC DNA]</scope>
    <source>
        <strain evidence="1">W744_W776</strain>
    </source>
</reference>
<dbReference type="Proteomes" id="UP000827092">
    <property type="component" value="Unassembled WGS sequence"/>
</dbReference>
<sequence>MQKPGPKIVSSHDPTREIPFISLQMSVHIYTTLFWLKKTMSSDRRVYALGLNVQRILEVVEVRHLLGLGVDVPKAPTDDTVRDTVSRMTYFGGICGYRRL</sequence>
<proteinExistence type="predicted"/>
<keyword evidence="2" id="KW-1185">Reference proteome</keyword>
<protein>
    <submittedName>
        <fullName evidence="1">Uncharacterized protein</fullName>
    </submittedName>
</protein>
<comment type="caution">
    <text evidence="1">The sequence shown here is derived from an EMBL/GenBank/DDBJ whole genome shotgun (WGS) entry which is preliminary data.</text>
</comment>
<dbReference type="EMBL" id="JAFNEN010000239">
    <property type="protein sequence ID" value="KAG8188403.1"/>
    <property type="molecule type" value="Genomic_DNA"/>
</dbReference>